<organism evidence="2 3">
    <name type="scientific">Enterococcus faecium SD2A-2</name>
    <dbReference type="NCBI Taxonomy" id="1244154"/>
    <lineage>
        <taxon>Bacteria</taxon>
        <taxon>Bacillati</taxon>
        <taxon>Bacillota</taxon>
        <taxon>Bacilli</taxon>
        <taxon>Lactobacillales</taxon>
        <taxon>Enterococcaceae</taxon>
        <taxon>Enterococcus</taxon>
    </lineage>
</organism>
<dbReference type="AlphaFoldDB" id="A0AB73ABL3"/>
<reference evidence="2 3" key="1">
    <citation type="submission" date="2013-06" db="EMBL/GenBank/DDBJ databases">
        <authorList>
            <person name="Weinstock G."/>
            <person name="Sodergren E."/>
            <person name="Lobos E.A."/>
            <person name="Fulton L."/>
            <person name="Fulton R."/>
            <person name="Courtney L."/>
            <person name="Fronick C."/>
            <person name="O'Laughlin M."/>
            <person name="Godfrey J."/>
            <person name="Wilson R.M."/>
            <person name="Miner T."/>
            <person name="Farmer C."/>
            <person name="Delehaunty K."/>
            <person name="Cordes M."/>
            <person name="Minx P."/>
            <person name="Tomlinson C."/>
            <person name="Chen J."/>
            <person name="Wollam A."/>
            <person name="Pepin K.H."/>
            <person name="Bhonagiri V."/>
            <person name="Zhang X."/>
            <person name="Warren W."/>
            <person name="Mitreva M."/>
            <person name="Mardis E.R."/>
            <person name="Wilson R.K."/>
        </authorList>
    </citation>
    <scope>NUCLEOTIDE SEQUENCE [LARGE SCALE GENOMIC DNA]</scope>
    <source>
        <strain evidence="2 3">SD2A-2</strain>
    </source>
</reference>
<gene>
    <name evidence="2" type="ORF">D356_00743</name>
</gene>
<comment type="caution">
    <text evidence="2">The sequence shown here is derived from an EMBL/GenBank/DDBJ whole genome shotgun (WGS) entry which is preliminary data.</text>
</comment>
<accession>A0AB73ABL3</accession>
<keyword evidence="1" id="KW-0472">Membrane</keyword>
<feature type="transmembrane region" description="Helical" evidence="1">
    <location>
        <begin position="14"/>
        <end position="30"/>
    </location>
</feature>
<keyword evidence="1" id="KW-0812">Transmembrane</keyword>
<dbReference type="Proteomes" id="UP000014622">
    <property type="component" value="Unassembled WGS sequence"/>
</dbReference>
<proteinExistence type="predicted"/>
<evidence type="ECO:0000313" key="2">
    <source>
        <dbReference type="EMBL" id="EPI14388.1"/>
    </source>
</evidence>
<name>A0AB73ABL3_ENTFC</name>
<protein>
    <submittedName>
        <fullName evidence="2">Uncharacterized protein</fullName>
    </submittedName>
</protein>
<dbReference type="EMBL" id="ATIT01000060">
    <property type="protein sequence ID" value="EPI14388.1"/>
    <property type="molecule type" value="Genomic_DNA"/>
</dbReference>
<keyword evidence="1" id="KW-1133">Transmembrane helix</keyword>
<sequence>MIQALFVQQFDRKNYFYFSYLVAFFCYFSYNKERMKKQGMD</sequence>
<evidence type="ECO:0000256" key="1">
    <source>
        <dbReference type="SAM" id="Phobius"/>
    </source>
</evidence>
<evidence type="ECO:0000313" key="3">
    <source>
        <dbReference type="Proteomes" id="UP000014622"/>
    </source>
</evidence>